<evidence type="ECO:0000256" key="3">
    <source>
        <dbReference type="ARBA" id="ARBA00022833"/>
    </source>
</evidence>
<evidence type="ECO:0000313" key="8">
    <source>
        <dbReference type="Proteomes" id="UP000008068"/>
    </source>
</evidence>
<proteinExistence type="predicted"/>
<organism evidence="8">
    <name type="scientific">Caenorhabditis brenneri</name>
    <name type="common">Nematode worm</name>
    <dbReference type="NCBI Taxonomy" id="135651"/>
    <lineage>
        <taxon>Eukaryota</taxon>
        <taxon>Metazoa</taxon>
        <taxon>Ecdysozoa</taxon>
        <taxon>Nematoda</taxon>
        <taxon>Chromadorea</taxon>
        <taxon>Rhabditida</taxon>
        <taxon>Rhabditina</taxon>
        <taxon>Rhabditomorpha</taxon>
        <taxon>Rhabditoidea</taxon>
        <taxon>Rhabditidae</taxon>
        <taxon>Peloderinae</taxon>
        <taxon>Caenorhabditis</taxon>
    </lineage>
</organism>
<keyword evidence="2 4" id="KW-0863">Zinc-finger</keyword>
<keyword evidence="3" id="KW-0862">Zinc</keyword>
<dbReference type="GO" id="GO:0008270">
    <property type="term" value="F:zinc ion binding"/>
    <property type="evidence" value="ECO:0007669"/>
    <property type="project" value="UniProtKB-KW"/>
</dbReference>
<dbReference type="Proteomes" id="UP000008068">
    <property type="component" value="Unassembled WGS sequence"/>
</dbReference>
<keyword evidence="1" id="KW-0479">Metal-binding</keyword>
<dbReference type="InterPro" id="IPR013083">
    <property type="entry name" value="Znf_RING/FYVE/PHD"/>
</dbReference>
<protein>
    <recommendedName>
        <fullName evidence="6">RING-type domain-containing protein</fullName>
    </recommendedName>
</protein>
<dbReference type="eggNOG" id="ENOG502S1VC">
    <property type="taxonomic scope" value="Eukaryota"/>
</dbReference>
<name>G0P469_CAEBE</name>
<evidence type="ECO:0000256" key="5">
    <source>
        <dbReference type="SAM" id="MobiDB-lite"/>
    </source>
</evidence>
<reference evidence="8" key="1">
    <citation type="submission" date="2011-07" db="EMBL/GenBank/DDBJ databases">
        <authorList>
            <consortium name="Caenorhabditis brenneri Sequencing and Analysis Consortium"/>
            <person name="Wilson R.K."/>
        </authorList>
    </citation>
    <scope>NUCLEOTIDE SEQUENCE [LARGE SCALE GENOMIC DNA]</scope>
    <source>
        <strain evidence="8">PB2801</strain>
    </source>
</reference>
<evidence type="ECO:0000313" key="7">
    <source>
        <dbReference type="EMBL" id="EGT44634.1"/>
    </source>
</evidence>
<evidence type="ECO:0000259" key="6">
    <source>
        <dbReference type="PROSITE" id="PS50089"/>
    </source>
</evidence>
<evidence type="ECO:0000256" key="4">
    <source>
        <dbReference type="PROSITE-ProRule" id="PRU00175"/>
    </source>
</evidence>
<keyword evidence="8" id="KW-1185">Reference proteome</keyword>
<feature type="domain" description="RING-type" evidence="6">
    <location>
        <begin position="250"/>
        <end position="295"/>
    </location>
</feature>
<dbReference type="Gene3D" id="3.30.40.10">
    <property type="entry name" value="Zinc/RING finger domain, C3HC4 (zinc finger)"/>
    <property type="match status" value="1"/>
</dbReference>
<dbReference type="PROSITE" id="PS00518">
    <property type="entry name" value="ZF_RING_1"/>
    <property type="match status" value="1"/>
</dbReference>
<evidence type="ECO:0000256" key="2">
    <source>
        <dbReference type="ARBA" id="ARBA00022771"/>
    </source>
</evidence>
<dbReference type="InterPro" id="IPR001841">
    <property type="entry name" value="Znf_RING"/>
</dbReference>
<dbReference type="InterPro" id="IPR017907">
    <property type="entry name" value="Znf_RING_CS"/>
</dbReference>
<sequence length="554" mass="63878">MPAPKRRCFKTPQAPKRGAKESPNENPRTIQLLKECSKKQRDHIACLNKFLISQERRFQRLQLHVKYQLQVDQMRLQVRNFTEQQIKEHEQKISSYNRQKIIGKIAIEEMEKQEETVEKIVEEVVKYKRYRLQEAEETVEIEPTPSASYEQELKDALLNIPATFRDDSEMESVPKLKKNDLEEIEFPELIDDWTQYSMHWDKEIEEAAECRKLNEEIHVLSEKLAEVQAVYEGARARKERIMLYDENRKCPIHDKKIRNFERTVFSSCGHTVCASCMQQFKDRNSLYQWRCHQCREPSDKVLTNWALMQLIKEVPGQPQREVNLDALREDPIVRVEDNPFEDLFDEFLNWQPAPPVRFPELAPIVPHGFVRAPLDPAPIDRTPPRPAAPPVGAPVRVARALRVQMRDDPPAPPALVAPARAHRRFQLPAPVEPAPVLRTPPRPAAPPLEVPIRVARALRAPLAPPALEAPARAHRRFRVPAPVEPAPVFRRGFPRLFHRTPPRPAALAPEVPARVGRPIGIRPPLANLAFDLAPPAAPLARAPLEFLRIRRPWQ</sequence>
<feature type="region of interest" description="Disordered" evidence="5">
    <location>
        <begin position="1"/>
        <end position="27"/>
    </location>
</feature>
<evidence type="ECO:0000256" key="1">
    <source>
        <dbReference type="ARBA" id="ARBA00022723"/>
    </source>
</evidence>
<accession>G0P469</accession>
<dbReference type="SUPFAM" id="SSF57850">
    <property type="entry name" value="RING/U-box"/>
    <property type="match status" value="1"/>
</dbReference>
<dbReference type="HOGENOM" id="CLU_491947_0_0_1"/>
<gene>
    <name evidence="7" type="ORF">CAEBREN_16254</name>
</gene>
<dbReference type="PROSITE" id="PS50089">
    <property type="entry name" value="ZF_RING_2"/>
    <property type="match status" value="1"/>
</dbReference>
<dbReference type="AlphaFoldDB" id="G0P469"/>
<dbReference type="InParanoid" id="G0P469"/>
<dbReference type="EMBL" id="GL380059">
    <property type="protein sequence ID" value="EGT44634.1"/>
    <property type="molecule type" value="Genomic_DNA"/>
</dbReference>